<dbReference type="Proteomes" id="UP001328107">
    <property type="component" value="Unassembled WGS sequence"/>
</dbReference>
<comment type="similarity">
    <text evidence="5">Belongs to the protein kinase superfamily. Ser/Thr protein kinase family. GCN2 subfamily.</text>
</comment>
<evidence type="ECO:0000259" key="6">
    <source>
        <dbReference type="PROSITE" id="PS50011"/>
    </source>
</evidence>
<name>A0AAN5CCH4_9BILA</name>
<dbReference type="GO" id="GO:0005737">
    <property type="term" value="C:cytoplasm"/>
    <property type="evidence" value="ECO:0007669"/>
    <property type="project" value="TreeGrafter"/>
</dbReference>
<evidence type="ECO:0000313" key="7">
    <source>
        <dbReference type="EMBL" id="GMR38312.1"/>
    </source>
</evidence>
<keyword evidence="3" id="KW-0418">Kinase</keyword>
<feature type="domain" description="Protein kinase" evidence="6">
    <location>
        <begin position="28"/>
        <end position="284"/>
    </location>
</feature>
<evidence type="ECO:0000256" key="1">
    <source>
        <dbReference type="ARBA" id="ARBA00022679"/>
    </source>
</evidence>
<dbReference type="InterPro" id="IPR011009">
    <property type="entry name" value="Kinase-like_dom_sf"/>
</dbReference>
<keyword evidence="8" id="KW-1185">Reference proteome</keyword>
<evidence type="ECO:0000256" key="4">
    <source>
        <dbReference type="ARBA" id="ARBA00022840"/>
    </source>
</evidence>
<dbReference type="EMBL" id="BTRK01000002">
    <property type="protein sequence ID" value="GMR38312.1"/>
    <property type="molecule type" value="Genomic_DNA"/>
</dbReference>
<gene>
    <name evidence="7" type="ORF">PMAYCL1PPCAC_08507</name>
</gene>
<dbReference type="Pfam" id="PF00069">
    <property type="entry name" value="Pkinase"/>
    <property type="match status" value="1"/>
</dbReference>
<sequence length="284" mass="33334">MCTTRPSCLEMLDHPFLGRYLSKFLVEYTVKEVLGVEGFGCVFRVINKSDKAEYAVKRIAEIADDVDKALEEVRKLAILDHQGIVRYNYHWIEKPPKGWQHRTDLKMLTKMESSRRTLNDYDVYCVFIYIQTKLYNKSLTYWLKENQNTSSRKLSQMKLWFKQIVEAVRYLHFNEIIHCDLKPCNILLDKDNSLKICDFGIAKERKTENGLELTISRTSIFTRLYSSPEQSGCITQFSSKTDVFALGLIFAELCVVMEYSTLFQRAEIFDSYRRGEPRNDLFND</sequence>
<dbReference type="PROSITE" id="PS50011">
    <property type="entry name" value="PROTEIN_KINASE_DOM"/>
    <property type="match status" value="1"/>
</dbReference>
<dbReference type="Gene3D" id="1.10.510.10">
    <property type="entry name" value="Transferase(Phosphotransferase) domain 1"/>
    <property type="match status" value="1"/>
</dbReference>
<dbReference type="PANTHER" id="PTHR11042">
    <property type="entry name" value="EUKARYOTIC TRANSLATION INITIATION FACTOR 2-ALPHA KINASE EIF2-ALPHA KINASE -RELATED"/>
    <property type="match status" value="1"/>
</dbReference>
<reference evidence="8" key="1">
    <citation type="submission" date="2022-10" db="EMBL/GenBank/DDBJ databases">
        <title>Genome assembly of Pristionchus species.</title>
        <authorList>
            <person name="Yoshida K."/>
            <person name="Sommer R.J."/>
        </authorList>
    </citation>
    <scope>NUCLEOTIDE SEQUENCE [LARGE SCALE GENOMIC DNA]</scope>
    <source>
        <strain evidence="8">RS5460</strain>
    </source>
</reference>
<dbReference type="GO" id="GO:0004694">
    <property type="term" value="F:eukaryotic translation initiation factor 2alpha kinase activity"/>
    <property type="evidence" value="ECO:0007669"/>
    <property type="project" value="TreeGrafter"/>
</dbReference>
<dbReference type="SUPFAM" id="SSF56112">
    <property type="entry name" value="Protein kinase-like (PK-like)"/>
    <property type="match status" value="1"/>
</dbReference>
<keyword evidence="1" id="KW-0808">Transferase</keyword>
<dbReference type="InterPro" id="IPR000719">
    <property type="entry name" value="Prot_kinase_dom"/>
</dbReference>
<evidence type="ECO:0000256" key="5">
    <source>
        <dbReference type="ARBA" id="ARBA00037982"/>
    </source>
</evidence>
<evidence type="ECO:0000313" key="8">
    <source>
        <dbReference type="Proteomes" id="UP001328107"/>
    </source>
</evidence>
<protein>
    <recommendedName>
        <fullName evidence="6">Protein kinase domain-containing protein</fullName>
    </recommendedName>
</protein>
<dbReference type="PANTHER" id="PTHR11042:SF91">
    <property type="entry name" value="EUKARYOTIC TRANSLATION INITIATION FACTOR 2-ALPHA KINASE"/>
    <property type="match status" value="1"/>
</dbReference>
<dbReference type="InterPro" id="IPR050339">
    <property type="entry name" value="CC_SR_Kinase"/>
</dbReference>
<evidence type="ECO:0000256" key="3">
    <source>
        <dbReference type="ARBA" id="ARBA00022777"/>
    </source>
</evidence>
<dbReference type="PROSITE" id="PS00108">
    <property type="entry name" value="PROTEIN_KINASE_ST"/>
    <property type="match status" value="1"/>
</dbReference>
<keyword evidence="4" id="KW-0067">ATP-binding</keyword>
<dbReference type="GO" id="GO:0005634">
    <property type="term" value="C:nucleus"/>
    <property type="evidence" value="ECO:0007669"/>
    <property type="project" value="TreeGrafter"/>
</dbReference>
<feature type="non-terminal residue" evidence="7">
    <location>
        <position position="284"/>
    </location>
</feature>
<dbReference type="FunFam" id="3.30.200.20:FF:000706">
    <property type="entry name" value="Protein kinase"/>
    <property type="match status" value="1"/>
</dbReference>
<dbReference type="GO" id="GO:0005524">
    <property type="term" value="F:ATP binding"/>
    <property type="evidence" value="ECO:0007669"/>
    <property type="project" value="UniProtKB-KW"/>
</dbReference>
<dbReference type="InterPro" id="IPR008271">
    <property type="entry name" value="Ser/Thr_kinase_AS"/>
</dbReference>
<evidence type="ECO:0000256" key="2">
    <source>
        <dbReference type="ARBA" id="ARBA00022741"/>
    </source>
</evidence>
<dbReference type="SMART" id="SM00220">
    <property type="entry name" value="S_TKc"/>
    <property type="match status" value="1"/>
</dbReference>
<dbReference type="Gene3D" id="3.30.200.20">
    <property type="entry name" value="Phosphorylase Kinase, domain 1"/>
    <property type="match status" value="1"/>
</dbReference>
<proteinExistence type="inferred from homology"/>
<accession>A0AAN5CCH4</accession>
<organism evidence="7 8">
    <name type="scientific">Pristionchus mayeri</name>
    <dbReference type="NCBI Taxonomy" id="1317129"/>
    <lineage>
        <taxon>Eukaryota</taxon>
        <taxon>Metazoa</taxon>
        <taxon>Ecdysozoa</taxon>
        <taxon>Nematoda</taxon>
        <taxon>Chromadorea</taxon>
        <taxon>Rhabditida</taxon>
        <taxon>Rhabditina</taxon>
        <taxon>Diplogasteromorpha</taxon>
        <taxon>Diplogasteroidea</taxon>
        <taxon>Neodiplogasteridae</taxon>
        <taxon>Pristionchus</taxon>
    </lineage>
</organism>
<dbReference type="AlphaFoldDB" id="A0AAN5CCH4"/>
<comment type="caution">
    <text evidence="7">The sequence shown here is derived from an EMBL/GenBank/DDBJ whole genome shotgun (WGS) entry which is preliminary data.</text>
</comment>
<keyword evidence="2" id="KW-0547">Nucleotide-binding</keyword>